<evidence type="ECO:0000256" key="2">
    <source>
        <dbReference type="ARBA" id="ARBA00008654"/>
    </source>
</evidence>
<dbReference type="Gene3D" id="3.60.130.10">
    <property type="entry name" value="Clavaminate synthase-like"/>
    <property type="match status" value="1"/>
</dbReference>
<dbReference type="EMBL" id="VLTO01000001">
    <property type="protein sequence ID" value="KAA0178272.1"/>
    <property type="molecule type" value="Genomic_DNA"/>
</dbReference>
<dbReference type="PANTHER" id="PTHR10696">
    <property type="entry name" value="GAMMA-BUTYROBETAINE HYDROXYLASE-RELATED"/>
    <property type="match status" value="1"/>
</dbReference>
<dbReference type="GO" id="GO:0016706">
    <property type="term" value="F:2-oxoglutarate-dependent dioxygenase activity"/>
    <property type="evidence" value="ECO:0007669"/>
    <property type="project" value="UniProtKB-ARBA"/>
</dbReference>
<evidence type="ECO:0000313" key="14">
    <source>
        <dbReference type="Proteomes" id="UP000323011"/>
    </source>
</evidence>
<keyword evidence="3" id="KW-0479">Metal-binding</keyword>
<keyword evidence="5" id="KW-0560">Oxidoreductase</keyword>
<dbReference type="EMBL" id="VLTL01000027">
    <property type="protein sequence ID" value="KAA0168727.1"/>
    <property type="molecule type" value="Genomic_DNA"/>
</dbReference>
<keyword evidence="6" id="KW-0408">Iron</keyword>
<gene>
    <name evidence="12" type="ORF">FNF27_00125</name>
    <name evidence="11" type="ORF">FNF28_02464</name>
    <name evidence="9" type="ORF">FNF29_03422</name>
    <name evidence="10" type="ORF">FNF31_02481</name>
</gene>
<reference evidence="13 14" key="1">
    <citation type="submission" date="2019-07" db="EMBL/GenBank/DDBJ databases">
        <title>Genomes of Cafeteria roenbergensis.</title>
        <authorList>
            <person name="Fischer M.G."/>
            <person name="Hackl T."/>
            <person name="Roman M."/>
        </authorList>
    </citation>
    <scope>NUCLEOTIDE SEQUENCE [LARGE SCALE GENOMIC DNA]</scope>
    <source>
        <strain evidence="9 14">BVI</strain>
        <strain evidence="10 16">Cflag</strain>
        <strain evidence="12 13">E4-10P</strain>
        <strain evidence="11 15">RCC970-E3</strain>
    </source>
</reference>
<dbReference type="GO" id="GO:0046872">
    <property type="term" value="F:metal ion binding"/>
    <property type="evidence" value="ECO:0007669"/>
    <property type="project" value="UniProtKB-KW"/>
</dbReference>
<dbReference type="InterPro" id="IPR003819">
    <property type="entry name" value="TauD/TfdA-like"/>
</dbReference>
<dbReference type="Proteomes" id="UP000325113">
    <property type="component" value="Unassembled WGS sequence"/>
</dbReference>
<dbReference type="AlphaFoldDB" id="A0A5A8EL73"/>
<dbReference type="OrthoDB" id="406634at2759"/>
<dbReference type="InterPro" id="IPR010376">
    <property type="entry name" value="GBBH-like_N"/>
</dbReference>
<evidence type="ECO:0000313" key="9">
    <source>
        <dbReference type="EMBL" id="KAA0152898.1"/>
    </source>
</evidence>
<dbReference type="PANTHER" id="PTHR10696:SF25">
    <property type="entry name" value="OXIDOREDUCTASE AIM17-RELATED"/>
    <property type="match status" value="1"/>
</dbReference>
<evidence type="ECO:0000256" key="5">
    <source>
        <dbReference type="ARBA" id="ARBA00023002"/>
    </source>
</evidence>
<evidence type="ECO:0000313" key="16">
    <source>
        <dbReference type="Proteomes" id="UP000325113"/>
    </source>
</evidence>
<accession>A0A5A8EL73</accession>
<evidence type="ECO:0000256" key="1">
    <source>
        <dbReference type="ARBA" id="ARBA00001954"/>
    </source>
</evidence>
<evidence type="ECO:0000313" key="15">
    <source>
        <dbReference type="Proteomes" id="UP000324907"/>
    </source>
</evidence>
<feature type="domain" description="TauD/TfdA-like" evidence="7">
    <location>
        <begin position="164"/>
        <end position="394"/>
    </location>
</feature>
<comment type="cofactor">
    <cofactor evidence="1">
        <name>Fe(2+)</name>
        <dbReference type="ChEBI" id="CHEBI:29033"/>
    </cofactor>
</comment>
<comment type="similarity">
    <text evidence="2">Belongs to the gamma-BBH/TMLD family.</text>
</comment>
<feature type="domain" description="Gamma-butyrobetaine hydroxylase-like N-terminal" evidence="8">
    <location>
        <begin position="30"/>
        <end position="106"/>
    </location>
</feature>
<evidence type="ECO:0008006" key="17">
    <source>
        <dbReference type="Google" id="ProtNLM"/>
    </source>
</evidence>
<dbReference type="SUPFAM" id="SSF51197">
    <property type="entry name" value="Clavaminate synthase-like"/>
    <property type="match status" value="1"/>
</dbReference>
<protein>
    <recommendedName>
        <fullName evidence="17">TauD/TfdA-like domain-containing protein</fullName>
    </recommendedName>
</protein>
<sequence length="431" mass="46344">MLTRQLGRALAAGRGPAARGLATASCAGGESVTIRNDSSELANLSAHFLRAECYCPECRHGATNQRLVDIAASAGVTAHSAAIAEDGSLKVAFSDGHASTFAPRWLELHSRSSEPDGSRLRRISSLAECLEAQGGPALPESQRPLPLDAPPRAPWAAIEEGGSQLAGVLRNFRRHGAVVLEGAATGDDVIERLAQALGGERATHYGARFHVLSKQQPDSLANTGHALGYHTDLPYRAEVPSVQALHCQQSDAEGGLSLLTDGFAAAEQLYKDDPMAFAELACTPLSFCWQGREGVLLRAQRPVIELCQNLTLRAVNFDNRNVRLRLLPESLGGVAGKSLLEAYSALGARIDAPEKTLKFRLEPGEVMMFHNRRLLHGRTAFDASSGARKLHGCYLDMDMIESTERALELQAEGAMTRFDAPDFARGSFWDA</sequence>
<evidence type="ECO:0000256" key="6">
    <source>
        <dbReference type="ARBA" id="ARBA00023004"/>
    </source>
</evidence>
<dbReference type="Proteomes" id="UP000323011">
    <property type="component" value="Unassembled WGS sequence"/>
</dbReference>
<evidence type="ECO:0000313" key="11">
    <source>
        <dbReference type="EMBL" id="KAA0168727.1"/>
    </source>
</evidence>
<dbReference type="Pfam" id="PF06155">
    <property type="entry name" value="GBBH-like_N"/>
    <property type="match status" value="1"/>
</dbReference>
<evidence type="ECO:0000313" key="12">
    <source>
        <dbReference type="EMBL" id="KAA0178272.1"/>
    </source>
</evidence>
<evidence type="ECO:0000313" key="13">
    <source>
        <dbReference type="Proteomes" id="UP000322899"/>
    </source>
</evidence>
<name>A0A5A8EL73_CAFRO</name>
<dbReference type="GO" id="GO:0045329">
    <property type="term" value="P:carnitine biosynthetic process"/>
    <property type="evidence" value="ECO:0007669"/>
    <property type="project" value="TreeGrafter"/>
</dbReference>
<dbReference type="Proteomes" id="UP000322899">
    <property type="component" value="Unassembled WGS sequence"/>
</dbReference>
<dbReference type="Gene3D" id="3.30.2020.30">
    <property type="match status" value="1"/>
</dbReference>
<dbReference type="EMBL" id="VLTN01000018">
    <property type="protein sequence ID" value="KAA0152898.1"/>
    <property type="molecule type" value="Genomic_DNA"/>
</dbReference>
<dbReference type="InterPro" id="IPR050411">
    <property type="entry name" value="AlphaKG_dependent_hydroxylases"/>
</dbReference>
<evidence type="ECO:0000259" key="8">
    <source>
        <dbReference type="Pfam" id="PF06155"/>
    </source>
</evidence>
<evidence type="ECO:0000313" key="10">
    <source>
        <dbReference type="EMBL" id="KAA0164245.1"/>
    </source>
</evidence>
<evidence type="ECO:0000256" key="3">
    <source>
        <dbReference type="ARBA" id="ARBA00022723"/>
    </source>
</evidence>
<dbReference type="Pfam" id="PF02668">
    <property type="entry name" value="TauD"/>
    <property type="match status" value="1"/>
</dbReference>
<dbReference type="InterPro" id="IPR042098">
    <property type="entry name" value="TauD-like_sf"/>
</dbReference>
<evidence type="ECO:0000259" key="7">
    <source>
        <dbReference type="Pfam" id="PF02668"/>
    </source>
</evidence>
<dbReference type="OMA" id="VHITWPN"/>
<dbReference type="EMBL" id="VLTM01000018">
    <property type="protein sequence ID" value="KAA0164245.1"/>
    <property type="molecule type" value="Genomic_DNA"/>
</dbReference>
<keyword evidence="14" id="KW-1185">Reference proteome</keyword>
<organism evidence="12 13">
    <name type="scientific">Cafeteria roenbergensis</name>
    <name type="common">Marine flagellate</name>
    <dbReference type="NCBI Taxonomy" id="33653"/>
    <lineage>
        <taxon>Eukaryota</taxon>
        <taxon>Sar</taxon>
        <taxon>Stramenopiles</taxon>
        <taxon>Bigyra</taxon>
        <taxon>Opalozoa</taxon>
        <taxon>Bicosoecida</taxon>
        <taxon>Cafeteriaceae</taxon>
        <taxon>Cafeteria</taxon>
    </lineage>
</organism>
<dbReference type="InterPro" id="IPR038492">
    <property type="entry name" value="GBBH-like_N_sf"/>
</dbReference>
<evidence type="ECO:0000256" key="4">
    <source>
        <dbReference type="ARBA" id="ARBA00022964"/>
    </source>
</evidence>
<proteinExistence type="inferred from homology"/>
<comment type="caution">
    <text evidence="12">The sequence shown here is derived from an EMBL/GenBank/DDBJ whole genome shotgun (WGS) entry which is preliminary data.</text>
</comment>
<keyword evidence="4" id="KW-0223">Dioxygenase</keyword>
<dbReference type="Proteomes" id="UP000324907">
    <property type="component" value="Unassembled WGS sequence"/>
</dbReference>
<dbReference type="GO" id="GO:0005739">
    <property type="term" value="C:mitochondrion"/>
    <property type="evidence" value="ECO:0007669"/>
    <property type="project" value="TreeGrafter"/>
</dbReference>